<protein>
    <recommendedName>
        <fullName evidence="5">TNFR-Cys domain-containing protein</fullName>
    </recommendedName>
</protein>
<accession>C3XRF6</accession>
<name>C3XRF6_BRAFL</name>
<feature type="chain" id="PRO_5002934646" description="TNFR-Cys domain-containing protein" evidence="3">
    <location>
        <begin position="27"/>
        <end position="208"/>
    </location>
</feature>
<reference evidence="4" key="1">
    <citation type="journal article" date="2008" name="Nature">
        <title>The amphioxus genome and the evolution of the chordate karyotype.</title>
        <authorList>
            <consortium name="US DOE Joint Genome Institute (JGI-PGF)"/>
            <person name="Putnam N.H."/>
            <person name="Butts T."/>
            <person name="Ferrier D.E.K."/>
            <person name="Furlong R.F."/>
            <person name="Hellsten U."/>
            <person name="Kawashima T."/>
            <person name="Robinson-Rechavi M."/>
            <person name="Shoguchi E."/>
            <person name="Terry A."/>
            <person name="Yu J.-K."/>
            <person name="Benito-Gutierrez E.L."/>
            <person name="Dubchak I."/>
            <person name="Garcia-Fernandez J."/>
            <person name="Gibson-Brown J.J."/>
            <person name="Grigoriev I.V."/>
            <person name="Horton A.C."/>
            <person name="de Jong P.J."/>
            <person name="Jurka J."/>
            <person name="Kapitonov V.V."/>
            <person name="Kohara Y."/>
            <person name="Kuroki Y."/>
            <person name="Lindquist E."/>
            <person name="Lucas S."/>
            <person name="Osoegawa K."/>
            <person name="Pennacchio L.A."/>
            <person name="Salamov A.A."/>
            <person name="Satou Y."/>
            <person name="Sauka-Spengler T."/>
            <person name="Schmutz J."/>
            <person name="Shin-I T."/>
            <person name="Toyoda A."/>
            <person name="Bronner-Fraser M."/>
            <person name="Fujiyama A."/>
            <person name="Holland L.Z."/>
            <person name="Holland P.W.H."/>
            <person name="Satoh N."/>
            <person name="Rokhsar D.S."/>
        </authorList>
    </citation>
    <scope>NUCLEOTIDE SEQUENCE [LARGE SCALE GENOMIC DNA]</scope>
    <source>
        <strain evidence="4">S238N-H82</strain>
        <tissue evidence="4">Testes</tissue>
    </source>
</reference>
<dbReference type="AlphaFoldDB" id="C3XRF6"/>
<dbReference type="Gene3D" id="4.10.1290.10">
    <property type="entry name" value="Tumor necrosis factor receptor superfamily"/>
    <property type="match status" value="1"/>
</dbReference>
<feature type="compositionally biased region" description="Basic and acidic residues" evidence="1">
    <location>
        <begin position="174"/>
        <end position="184"/>
    </location>
</feature>
<feature type="transmembrane region" description="Helical" evidence="2">
    <location>
        <begin position="82"/>
        <end position="104"/>
    </location>
</feature>
<evidence type="ECO:0000256" key="3">
    <source>
        <dbReference type="SAM" id="SignalP"/>
    </source>
</evidence>
<keyword evidence="3" id="KW-0732">Signal</keyword>
<dbReference type="InParanoid" id="C3XRF6"/>
<sequence length="208" mass="23170">MTHRTRMSSKLLVILLITSFGSPIAGKDGGQCDVDRYYDQFTRNCEPCRLLCEEARGTMDECREKCPDGRIIISHHEVMMGYLIMAALLLVLVAAIVVMAFALCRLNGRPQTIETDIEKAMISLAPSLQDGKLKRHTPDGDDDNQTTPSTPMQTLARHHSRDALCADTALRQQQAHDEGRRSPEEQLPEAPLNGLHIRTISILTSSPY</sequence>
<organism>
    <name type="scientific">Branchiostoma floridae</name>
    <name type="common">Florida lancelet</name>
    <name type="synonym">Amphioxus</name>
    <dbReference type="NCBI Taxonomy" id="7739"/>
    <lineage>
        <taxon>Eukaryota</taxon>
        <taxon>Metazoa</taxon>
        <taxon>Chordata</taxon>
        <taxon>Cephalochordata</taxon>
        <taxon>Leptocardii</taxon>
        <taxon>Amphioxiformes</taxon>
        <taxon>Branchiostomatidae</taxon>
        <taxon>Branchiostoma</taxon>
    </lineage>
</organism>
<keyword evidence="2" id="KW-0472">Membrane</keyword>
<proteinExistence type="predicted"/>
<keyword evidence="2" id="KW-0812">Transmembrane</keyword>
<evidence type="ECO:0000256" key="1">
    <source>
        <dbReference type="SAM" id="MobiDB-lite"/>
    </source>
</evidence>
<gene>
    <name evidence="4" type="ORF">BRAFLDRAFT_68230</name>
</gene>
<feature type="signal peptide" evidence="3">
    <location>
        <begin position="1"/>
        <end position="26"/>
    </location>
</feature>
<evidence type="ECO:0000313" key="4">
    <source>
        <dbReference type="EMBL" id="EEN69274.1"/>
    </source>
</evidence>
<feature type="region of interest" description="Disordered" evidence="1">
    <location>
        <begin position="128"/>
        <end position="158"/>
    </location>
</feature>
<dbReference type="EMBL" id="GG666456">
    <property type="protein sequence ID" value="EEN69274.1"/>
    <property type="molecule type" value="Genomic_DNA"/>
</dbReference>
<evidence type="ECO:0000256" key="2">
    <source>
        <dbReference type="SAM" id="Phobius"/>
    </source>
</evidence>
<evidence type="ECO:0008006" key="5">
    <source>
        <dbReference type="Google" id="ProtNLM"/>
    </source>
</evidence>
<feature type="region of interest" description="Disordered" evidence="1">
    <location>
        <begin position="171"/>
        <end position="193"/>
    </location>
</feature>
<keyword evidence="2" id="KW-1133">Transmembrane helix</keyword>